<organism evidence="7">
    <name type="scientific">Rodentolepis nana</name>
    <name type="common">Dwarf tapeworm</name>
    <name type="synonym">Hymenolepis nana</name>
    <dbReference type="NCBI Taxonomy" id="102285"/>
    <lineage>
        <taxon>Eukaryota</taxon>
        <taxon>Metazoa</taxon>
        <taxon>Spiralia</taxon>
        <taxon>Lophotrochozoa</taxon>
        <taxon>Platyhelminthes</taxon>
        <taxon>Cestoda</taxon>
        <taxon>Eucestoda</taxon>
        <taxon>Cyclophyllidea</taxon>
        <taxon>Hymenolepididae</taxon>
        <taxon>Rodentolepis</taxon>
    </lineage>
</organism>
<comment type="subcellular location">
    <subcellularLocation>
        <location evidence="1">Mitochondrion</location>
    </subcellularLocation>
</comment>
<reference evidence="7" key="1">
    <citation type="submission" date="2017-02" db="UniProtKB">
        <authorList>
            <consortium name="WormBaseParasite"/>
        </authorList>
    </citation>
    <scope>IDENTIFICATION</scope>
</reference>
<sequence>MIVSRFLLRHPDNLFKVVLVKYLARSVRFYKTPRNLGINFVPERQAWVIERLGKFHSVLKPGLNFCIPFVDRIAYVQSLKEIAIDIPDQAAITSDNVVLQLNGVLFLKVVDAYKASYGVEDAEFAITQLAQTTMRSEIGKISLDNVFKEREALNYSIVRAICKAAEPWGIECLRYEIRDIQLPVKIKDAMQMQVEAERRKRAAILESEGLRDAEINRAEGIKQSQILSSEGQLIETLNKAEGEAKAIMKLAMSRAEAIKELAKAIAGKNGVDAVQMAIAERYIDAFSNLAKTNNTMLLSSDTGDVSSMVAKALAIFRAVDINQPLSDPVPLSSHVAEAGTEFNLNKSVDEQNDQKEQLKLVTREPLDNNISDKNHNNV</sequence>
<dbReference type="InterPro" id="IPR032435">
    <property type="entry name" value="STML2-like_C"/>
</dbReference>
<comment type="similarity">
    <text evidence="2">Belongs to the band 7/mec-2 family.</text>
</comment>
<dbReference type="CDD" id="cd08829">
    <property type="entry name" value="SPFH_paraslipin"/>
    <property type="match status" value="1"/>
</dbReference>
<dbReference type="PRINTS" id="PR00721">
    <property type="entry name" value="STOMATIN"/>
</dbReference>
<dbReference type="FunFam" id="3.30.479.30:FF:000008">
    <property type="entry name" value="Stomatin-like protein 2, mitochondrial"/>
    <property type="match status" value="1"/>
</dbReference>
<evidence type="ECO:0000259" key="4">
    <source>
        <dbReference type="SMART" id="SM00244"/>
    </source>
</evidence>
<dbReference type="InterPro" id="IPR036013">
    <property type="entry name" value="Band_7/SPFH_dom_sf"/>
</dbReference>
<dbReference type="PANTHER" id="PTHR43327">
    <property type="entry name" value="STOMATIN-LIKE PROTEIN 2, MITOCHONDRIAL"/>
    <property type="match status" value="1"/>
</dbReference>
<dbReference type="GO" id="GO:0005739">
    <property type="term" value="C:mitochondrion"/>
    <property type="evidence" value="ECO:0007669"/>
    <property type="project" value="UniProtKB-SubCell"/>
</dbReference>
<proteinExistence type="inferred from homology"/>
<gene>
    <name evidence="5" type="ORF">HNAJ_LOCUS1696</name>
</gene>
<protein>
    <submittedName>
        <fullName evidence="7">PHB domain-containing protein</fullName>
    </submittedName>
</protein>
<feature type="domain" description="Band 7" evidence="4">
    <location>
        <begin position="36"/>
        <end position="194"/>
    </location>
</feature>
<dbReference type="Proteomes" id="UP000278807">
    <property type="component" value="Unassembled WGS sequence"/>
</dbReference>
<dbReference type="Gene3D" id="3.30.479.30">
    <property type="entry name" value="Band 7 domain"/>
    <property type="match status" value="1"/>
</dbReference>
<dbReference type="AlphaFoldDB" id="A0A0R3T3U5"/>
<evidence type="ECO:0000313" key="7">
    <source>
        <dbReference type="WBParaSite" id="HNAJ_0000169701-mRNA-1"/>
    </source>
</evidence>
<dbReference type="Pfam" id="PF01145">
    <property type="entry name" value="Band_7"/>
    <property type="match status" value="1"/>
</dbReference>
<dbReference type="SUPFAM" id="SSF117892">
    <property type="entry name" value="Band 7/SPFH domain"/>
    <property type="match status" value="1"/>
</dbReference>
<evidence type="ECO:0000256" key="1">
    <source>
        <dbReference type="ARBA" id="ARBA00004173"/>
    </source>
</evidence>
<dbReference type="InterPro" id="IPR001972">
    <property type="entry name" value="Stomatin_HflK_fam"/>
</dbReference>
<name>A0A0R3T3U5_RODNA</name>
<evidence type="ECO:0000313" key="5">
    <source>
        <dbReference type="EMBL" id="VDN97555.1"/>
    </source>
</evidence>
<keyword evidence="6" id="KW-1185">Reference proteome</keyword>
<dbReference type="PANTHER" id="PTHR43327:SF10">
    <property type="entry name" value="STOMATIN-LIKE PROTEIN 2, MITOCHONDRIAL"/>
    <property type="match status" value="1"/>
</dbReference>
<dbReference type="SMART" id="SM00244">
    <property type="entry name" value="PHB"/>
    <property type="match status" value="1"/>
</dbReference>
<dbReference type="OrthoDB" id="434619at2759"/>
<dbReference type="InterPro" id="IPR001107">
    <property type="entry name" value="Band_7"/>
</dbReference>
<dbReference type="WBParaSite" id="HNAJ_0000169701-mRNA-1">
    <property type="protein sequence ID" value="HNAJ_0000169701-mRNA-1"/>
    <property type="gene ID" value="HNAJ_0000169701"/>
</dbReference>
<dbReference type="EMBL" id="UZAE01000693">
    <property type="protein sequence ID" value="VDN97555.1"/>
    <property type="molecule type" value="Genomic_DNA"/>
</dbReference>
<dbReference type="InterPro" id="IPR050710">
    <property type="entry name" value="Band7/mec-2_domain"/>
</dbReference>
<dbReference type="STRING" id="102285.A0A0R3T3U5"/>
<dbReference type="Pfam" id="PF16200">
    <property type="entry name" value="Band_7_C"/>
    <property type="match status" value="1"/>
</dbReference>
<accession>A0A0R3T3U5</accession>
<dbReference type="GO" id="GO:0007005">
    <property type="term" value="P:mitochondrion organization"/>
    <property type="evidence" value="ECO:0007669"/>
    <property type="project" value="TreeGrafter"/>
</dbReference>
<evidence type="ECO:0000313" key="6">
    <source>
        <dbReference type="Proteomes" id="UP000278807"/>
    </source>
</evidence>
<keyword evidence="3" id="KW-0496">Mitochondrion</keyword>
<reference evidence="5 6" key="2">
    <citation type="submission" date="2018-11" db="EMBL/GenBank/DDBJ databases">
        <authorList>
            <consortium name="Pathogen Informatics"/>
        </authorList>
    </citation>
    <scope>NUCLEOTIDE SEQUENCE [LARGE SCALE GENOMIC DNA]</scope>
</reference>
<evidence type="ECO:0000256" key="2">
    <source>
        <dbReference type="ARBA" id="ARBA00008164"/>
    </source>
</evidence>
<dbReference type="GO" id="GO:0016020">
    <property type="term" value="C:membrane"/>
    <property type="evidence" value="ECO:0007669"/>
    <property type="project" value="InterPro"/>
</dbReference>
<evidence type="ECO:0000256" key="3">
    <source>
        <dbReference type="ARBA" id="ARBA00023128"/>
    </source>
</evidence>